<dbReference type="KEGG" id="mpp:MICPUCDRAFT_52770"/>
<accession>C1N522</accession>
<gene>
    <name evidence="1" type="ORF">MICPUCDRAFT_52770</name>
</gene>
<dbReference type="OrthoDB" id="496451at2759"/>
<dbReference type="EMBL" id="GG663747">
    <property type="protein sequence ID" value="EEH52835.1"/>
    <property type="molecule type" value="Genomic_DNA"/>
</dbReference>
<name>C1N522_MICPC</name>
<protein>
    <submittedName>
        <fullName evidence="1">Predicted protein</fullName>
    </submittedName>
</protein>
<organism evidence="2">
    <name type="scientific">Micromonas pusilla (strain CCMP1545)</name>
    <name type="common">Picoplanktonic green alga</name>
    <dbReference type="NCBI Taxonomy" id="564608"/>
    <lineage>
        <taxon>Eukaryota</taxon>
        <taxon>Viridiplantae</taxon>
        <taxon>Chlorophyta</taxon>
        <taxon>Mamiellophyceae</taxon>
        <taxon>Mamiellales</taxon>
        <taxon>Mamiellaceae</taxon>
        <taxon>Micromonas</taxon>
    </lineage>
</organism>
<proteinExistence type="predicted"/>
<evidence type="ECO:0000313" key="2">
    <source>
        <dbReference type="Proteomes" id="UP000001876"/>
    </source>
</evidence>
<dbReference type="AlphaFoldDB" id="C1N522"/>
<keyword evidence="2" id="KW-1185">Reference proteome</keyword>
<sequence>MGKHPSSSDPTGDAWDRAFEDKRVLVEWGREGDAFDVKTHVVTRTVGLNVVDTVKGTPVKGWDPVEERVRCRIFTHPEVALIGDVAGFDVVETFGDMKGEHGLEDEDAQNMVIVLKKR</sequence>
<dbReference type="RefSeq" id="XP_003062896.1">
    <property type="nucleotide sequence ID" value="XM_003062850.1"/>
</dbReference>
<dbReference type="GeneID" id="9688336"/>
<reference evidence="1 2" key="1">
    <citation type="journal article" date="2009" name="Science">
        <title>Green evolution and dynamic adaptations revealed by genomes of the marine picoeukaryotes Micromonas.</title>
        <authorList>
            <person name="Worden A.Z."/>
            <person name="Lee J.H."/>
            <person name="Mock T."/>
            <person name="Rouze P."/>
            <person name="Simmons M.P."/>
            <person name="Aerts A.L."/>
            <person name="Allen A.E."/>
            <person name="Cuvelier M.L."/>
            <person name="Derelle E."/>
            <person name="Everett M.V."/>
            <person name="Foulon E."/>
            <person name="Grimwood J."/>
            <person name="Gundlach H."/>
            <person name="Henrissat B."/>
            <person name="Napoli C."/>
            <person name="McDonald S.M."/>
            <person name="Parker M.S."/>
            <person name="Rombauts S."/>
            <person name="Salamov A."/>
            <person name="Von Dassow P."/>
            <person name="Badger J.H."/>
            <person name="Coutinho P.M."/>
            <person name="Demir E."/>
            <person name="Dubchak I."/>
            <person name="Gentemann C."/>
            <person name="Eikrem W."/>
            <person name="Gready J.E."/>
            <person name="John U."/>
            <person name="Lanier W."/>
            <person name="Lindquist E.A."/>
            <person name="Lucas S."/>
            <person name="Mayer K.F."/>
            <person name="Moreau H."/>
            <person name="Not F."/>
            <person name="Otillar R."/>
            <person name="Panaud O."/>
            <person name="Pangilinan J."/>
            <person name="Paulsen I."/>
            <person name="Piegu B."/>
            <person name="Poliakov A."/>
            <person name="Robbens S."/>
            <person name="Schmutz J."/>
            <person name="Toulza E."/>
            <person name="Wyss T."/>
            <person name="Zelensky A."/>
            <person name="Zhou K."/>
            <person name="Armbrust E.V."/>
            <person name="Bhattacharya D."/>
            <person name="Goodenough U.W."/>
            <person name="Van de Peer Y."/>
            <person name="Grigoriev I.V."/>
        </authorList>
    </citation>
    <scope>NUCLEOTIDE SEQUENCE [LARGE SCALE GENOMIC DNA]</scope>
    <source>
        <strain evidence="1 2">CCMP1545</strain>
    </source>
</reference>
<dbReference type="Proteomes" id="UP000001876">
    <property type="component" value="Unassembled WGS sequence"/>
</dbReference>
<evidence type="ECO:0000313" key="1">
    <source>
        <dbReference type="EMBL" id="EEH52835.1"/>
    </source>
</evidence>